<keyword evidence="3" id="KW-1185">Reference proteome</keyword>
<reference evidence="2 3" key="1">
    <citation type="submission" date="2023-12" db="EMBL/GenBank/DDBJ databases">
        <title>the genome sequence of Hyalangium sp. s54d21.</title>
        <authorList>
            <person name="Zhang X."/>
        </authorList>
    </citation>
    <scope>NUCLEOTIDE SEQUENCE [LARGE SCALE GENOMIC DNA]</scope>
    <source>
        <strain evidence="3">s54d21</strain>
    </source>
</reference>
<dbReference type="RefSeq" id="WP_321545830.1">
    <property type="nucleotide sequence ID" value="NZ_JAXIVS010000003.1"/>
</dbReference>
<protein>
    <submittedName>
        <fullName evidence="2">Uncharacterized protein</fullName>
    </submittedName>
</protein>
<evidence type="ECO:0000313" key="2">
    <source>
        <dbReference type="EMBL" id="MDY7227115.1"/>
    </source>
</evidence>
<evidence type="ECO:0000256" key="1">
    <source>
        <dbReference type="SAM" id="MobiDB-lite"/>
    </source>
</evidence>
<proteinExistence type="predicted"/>
<feature type="region of interest" description="Disordered" evidence="1">
    <location>
        <begin position="1"/>
        <end position="36"/>
    </location>
</feature>
<accession>A0ABU5H140</accession>
<evidence type="ECO:0000313" key="3">
    <source>
        <dbReference type="Proteomes" id="UP001291309"/>
    </source>
</evidence>
<dbReference type="EMBL" id="JAXIVS010000003">
    <property type="protein sequence ID" value="MDY7227115.1"/>
    <property type="molecule type" value="Genomic_DNA"/>
</dbReference>
<feature type="region of interest" description="Disordered" evidence="1">
    <location>
        <begin position="52"/>
        <end position="75"/>
    </location>
</feature>
<organism evidence="2 3">
    <name type="scientific">Hyalangium rubrum</name>
    <dbReference type="NCBI Taxonomy" id="3103134"/>
    <lineage>
        <taxon>Bacteria</taxon>
        <taxon>Pseudomonadati</taxon>
        <taxon>Myxococcota</taxon>
        <taxon>Myxococcia</taxon>
        <taxon>Myxococcales</taxon>
        <taxon>Cystobacterineae</taxon>
        <taxon>Archangiaceae</taxon>
        <taxon>Hyalangium</taxon>
    </lineage>
</organism>
<gene>
    <name evidence="2" type="ORF">SYV04_11965</name>
</gene>
<comment type="caution">
    <text evidence="2">The sequence shown here is derived from an EMBL/GenBank/DDBJ whole genome shotgun (WGS) entry which is preliminary data.</text>
</comment>
<name>A0ABU5H140_9BACT</name>
<dbReference type="Proteomes" id="UP001291309">
    <property type="component" value="Unassembled WGS sequence"/>
</dbReference>
<sequence length="234" mass="24607">MSEQKGLGSRLLGIFVESDGNKTEEAEALPTESGDKSAADLVAELAAAGAAVPGTRRGAPAASAPMPEPELASPLPALSADKLPAAMPGAPTDFDAIFRELGMDSAELDRVRKAEDLLKSLPEATPQAVKKQIVEASLKAFGFELDKIVLAAQNQRRALDAYVKVNETATAKAVQDAEAQVRALNEKIAALRGDIEKRTQGLTQLTTSVQARKKEVQKVIEFFQGPPPGTPGAP</sequence>